<evidence type="ECO:0000256" key="11">
    <source>
        <dbReference type="SAM" id="Phobius"/>
    </source>
</evidence>
<dbReference type="GeneID" id="79937856"/>
<dbReference type="InterPro" id="IPR036291">
    <property type="entry name" value="NAD(P)-bd_dom_sf"/>
</dbReference>
<accession>A0A0H3AZJ3</accession>
<dbReference type="Proteomes" id="UP000006832">
    <property type="component" value="Chromosome"/>
</dbReference>
<keyword evidence="5" id="KW-0633">Potassium transport</keyword>
<comment type="similarity">
    <text evidence="2">Belongs to the monovalent cation:proton antiporter 2 (CPA2) transporter (TC 2.A.37) family.</text>
</comment>
<comment type="subcellular location">
    <subcellularLocation>
        <location evidence="1">Membrane</location>
        <topology evidence="1">Multi-pass membrane protein</topology>
    </subcellularLocation>
</comment>
<evidence type="ECO:0000256" key="3">
    <source>
        <dbReference type="ARBA" id="ARBA00022448"/>
    </source>
</evidence>
<evidence type="ECO:0000256" key="2">
    <source>
        <dbReference type="ARBA" id="ARBA00005551"/>
    </source>
</evidence>
<feature type="transmembrane region" description="Helical" evidence="11">
    <location>
        <begin position="6"/>
        <end position="24"/>
    </location>
</feature>
<keyword evidence="8 11" id="KW-1133">Transmembrane helix</keyword>
<evidence type="ECO:0000256" key="10">
    <source>
        <dbReference type="ARBA" id="ARBA00023136"/>
    </source>
</evidence>
<dbReference type="InterPro" id="IPR004771">
    <property type="entry name" value="K/H_exchanger"/>
</dbReference>
<evidence type="ECO:0000256" key="5">
    <source>
        <dbReference type="ARBA" id="ARBA00022538"/>
    </source>
</evidence>
<feature type="transmembrane region" description="Helical" evidence="11">
    <location>
        <begin position="266"/>
        <end position="285"/>
    </location>
</feature>
<feature type="transmembrane region" description="Helical" evidence="11">
    <location>
        <begin position="327"/>
        <end position="346"/>
    </location>
</feature>
<keyword evidence="3" id="KW-0813">Transport</keyword>
<dbReference type="PROSITE" id="PS51201">
    <property type="entry name" value="RCK_N"/>
    <property type="match status" value="1"/>
</dbReference>
<dbReference type="GO" id="GO:0008324">
    <property type="term" value="F:monoatomic cation transmembrane transporter activity"/>
    <property type="evidence" value="ECO:0007669"/>
    <property type="project" value="InterPro"/>
</dbReference>
<keyword evidence="7" id="KW-0630">Potassium</keyword>
<feature type="transmembrane region" description="Helical" evidence="11">
    <location>
        <begin position="175"/>
        <end position="202"/>
    </location>
</feature>
<reference evidence="14" key="1">
    <citation type="submission" date="2007-09" db="EMBL/GenBank/DDBJ databases">
        <title>Complete genome sequence of Rickettsia rickettsii.</title>
        <authorList>
            <person name="Madan A."/>
            <person name="Fahey J."/>
            <person name="Helton E."/>
            <person name="Ketteman M."/>
            <person name="Madan A."/>
            <person name="Rodrigues S."/>
            <person name="Sanchez A."/>
            <person name="Dasch G."/>
            <person name="Eremeeva M."/>
        </authorList>
    </citation>
    <scope>NUCLEOTIDE SEQUENCE [LARGE SCALE GENOMIC DNA]</scope>
    <source>
        <strain evidence="14">Sheila Smith</strain>
    </source>
</reference>
<dbReference type="Gene3D" id="1.20.1530.20">
    <property type="match status" value="1"/>
</dbReference>
<evidence type="ECO:0000313" key="13">
    <source>
        <dbReference type="EMBL" id="ABV76820.1"/>
    </source>
</evidence>
<evidence type="ECO:0000256" key="8">
    <source>
        <dbReference type="ARBA" id="ARBA00022989"/>
    </source>
</evidence>
<name>A0A0H3AZJ3_RICRS</name>
<dbReference type="InterPro" id="IPR003148">
    <property type="entry name" value="RCK_N"/>
</dbReference>
<feature type="transmembrane region" description="Helical" evidence="11">
    <location>
        <begin position="145"/>
        <end position="169"/>
    </location>
</feature>
<evidence type="ECO:0000259" key="12">
    <source>
        <dbReference type="PROSITE" id="PS51201"/>
    </source>
</evidence>
<keyword evidence="6 11" id="KW-0812">Transmembrane</keyword>
<dbReference type="GO" id="GO:1902600">
    <property type="term" value="P:proton transmembrane transport"/>
    <property type="evidence" value="ECO:0007669"/>
    <property type="project" value="InterPro"/>
</dbReference>
<evidence type="ECO:0000256" key="9">
    <source>
        <dbReference type="ARBA" id="ARBA00023065"/>
    </source>
</evidence>
<dbReference type="RefSeq" id="WP_012151361.1">
    <property type="nucleotide sequence ID" value="NC_009882.1"/>
</dbReference>
<keyword evidence="4" id="KW-0050">Antiport</keyword>
<feature type="domain" description="RCK N-terminal" evidence="12">
    <location>
        <begin position="406"/>
        <end position="523"/>
    </location>
</feature>
<organism evidence="13 14">
    <name type="scientific">Rickettsia rickettsii (strain Sheila Smith)</name>
    <dbReference type="NCBI Taxonomy" id="392021"/>
    <lineage>
        <taxon>Bacteria</taxon>
        <taxon>Pseudomonadati</taxon>
        <taxon>Pseudomonadota</taxon>
        <taxon>Alphaproteobacteria</taxon>
        <taxon>Rickettsiales</taxon>
        <taxon>Rickettsiaceae</taxon>
        <taxon>Rickettsieae</taxon>
        <taxon>Rickettsia</taxon>
        <taxon>spotted fever group</taxon>
    </lineage>
</organism>
<dbReference type="Pfam" id="PF00999">
    <property type="entry name" value="Na_H_Exchanger"/>
    <property type="match status" value="1"/>
</dbReference>
<feature type="transmembrane region" description="Helical" evidence="11">
    <location>
        <begin position="85"/>
        <end position="107"/>
    </location>
</feature>
<dbReference type="GO" id="GO:0015297">
    <property type="term" value="F:antiporter activity"/>
    <property type="evidence" value="ECO:0007669"/>
    <property type="project" value="UniProtKB-KW"/>
</dbReference>
<feature type="transmembrane region" description="Helical" evidence="11">
    <location>
        <begin position="223"/>
        <end position="254"/>
    </location>
</feature>
<dbReference type="InterPro" id="IPR006153">
    <property type="entry name" value="Cation/H_exchanger_TM"/>
</dbReference>
<evidence type="ECO:0000256" key="7">
    <source>
        <dbReference type="ARBA" id="ARBA00022958"/>
    </source>
</evidence>
<dbReference type="PANTHER" id="PTHR46157:SF4">
    <property type="entry name" value="K(+) EFFLUX ANTIPORTER 3, CHLOROPLASTIC"/>
    <property type="match status" value="1"/>
</dbReference>
<evidence type="ECO:0000313" key="14">
    <source>
        <dbReference type="Proteomes" id="UP000006832"/>
    </source>
</evidence>
<dbReference type="GO" id="GO:0006813">
    <property type="term" value="P:potassium ion transport"/>
    <property type="evidence" value="ECO:0007669"/>
    <property type="project" value="UniProtKB-KW"/>
</dbReference>
<dbReference type="AlphaFoldDB" id="A0A0H3AZJ3"/>
<sequence length="575" mass="61610">MNNHILINVIILLGTAVFIVAILKRLRLSPVLGYLIAGAAIGDHGLKIVTYDQTKLLGELGVVFLLFAIGLELSFERLKAMRRYVFGLGSLQVLTTAIVIAGAMVLIDGNSSAAIITGGGLALSSTALVMQVIEENRSQSTQIGRVSLAILLLQDLAVVPLLVIVPLLAGNNKASLAAALGIALLKAVTALLTIFIVGRVFLRPVFSFISSESNNASELPISMTLLIVLSAAWATETFGLSLALGAFVAGVLVAETEFRLQAEESIYPFKSLFLGLFFMTVGMNIDALEMYEKISHILTLSIALIGIKTLIITAFCILFGFNKGVAFYSGLLLSQGGEFGFILFSLGKDSGVLEESTADILLLVVTFTMALTPLLAALGQKIAEKVDKGLGKTPTQMIELGARDLTNHIIIAGLGNTGKMVARVLEAEGISYVILDLDDDRVKEELSNGLPVFKGDVSQADTLKALGTERAFAIILTMNNQVTIKKSLKTISGNYQDIPVVVKLKNLKNAREFYDLGATTIIPESYETGLQIGGTVLKNIGISEQEINRIKVQFRLGNYIIAKKEDALSEAEDND</sequence>
<dbReference type="Pfam" id="PF02254">
    <property type="entry name" value="TrkA_N"/>
    <property type="match status" value="1"/>
</dbReference>
<feature type="transmembrane region" description="Helical" evidence="11">
    <location>
        <begin position="358"/>
        <end position="378"/>
    </location>
</feature>
<evidence type="ECO:0000256" key="1">
    <source>
        <dbReference type="ARBA" id="ARBA00004141"/>
    </source>
</evidence>
<feature type="transmembrane region" description="Helical" evidence="11">
    <location>
        <begin position="297"/>
        <end position="321"/>
    </location>
</feature>
<dbReference type="InterPro" id="IPR038770">
    <property type="entry name" value="Na+/solute_symporter_sf"/>
</dbReference>
<feature type="transmembrane region" description="Helical" evidence="11">
    <location>
        <begin position="56"/>
        <end position="73"/>
    </location>
</feature>
<dbReference type="PANTHER" id="PTHR46157">
    <property type="entry name" value="K(+) EFFLUX ANTIPORTER 3, CHLOROPLASTIC"/>
    <property type="match status" value="1"/>
</dbReference>
<evidence type="ECO:0000256" key="4">
    <source>
        <dbReference type="ARBA" id="ARBA00022449"/>
    </source>
</evidence>
<keyword evidence="9" id="KW-0406">Ion transport</keyword>
<dbReference type="SUPFAM" id="SSF51735">
    <property type="entry name" value="NAD(P)-binding Rossmann-fold domains"/>
    <property type="match status" value="1"/>
</dbReference>
<gene>
    <name evidence="13" type="ordered locus">A1G_06870</name>
</gene>
<dbReference type="HOGENOM" id="CLU_005126_9_3_5"/>
<keyword evidence="10 11" id="KW-0472">Membrane</keyword>
<evidence type="ECO:0000256" key="6">
    <source>
        <dbReference type="ARBA" id="ARBA00022692"/>
    </source>
</evidence>
<dbReference type="GO" id="GO:0016020">
    <property type="term" value="C:membrane"/>
    <property type="evidence" value="ECO:0007669"/>
    <property type="project" value="UniProtKB-SubCell"/>
</dbReference>
<dbReference type="Gene3D" id="3.40.50.720">
    <property type="entry name" value="NAD(P)-binding Rossmann-like Domain"/>
    <property type="match status" value="1"/>
</dbReference>
<dbReference type="KEGG" id="rri:A1G_06870"/>
<dbReference type="NCBIfam" id="TIGR00932">
    <property type="entry name" value="2a37"/>
    <property type="match status" value="1"/>
</dbReference>
<dbReference type="EMBL" id="CP000848">
    <property type="protein sequence ID" value="ABV76820.1"/>
    <property type="molecule type" value="Genomic_DNA"/>
</dbReference>
<proteinExistence type="inferred from homology"/>
<protein>
    <submittedName>
        <fullName evidence="13">Glutathione-regulated potassium-efflux system protein kefB</fullName>
    </submittedName>
</protein>